<dbReference type="SUPFAM" id="SSF46785">
    <property type="entry name" value="Winged helix' DNA-binding domain"/>
    <property type="match status" value="2"/>
</dbReference>
<dbReference type="GO" id="GO:1904669">
    <property type="term" value="P:ATP export"/>
    <property type="evidence" value="ECO:0007669"/>
    <property type="project" value="EnsemblFungi"/>
</dbReference>
<comment type="similarity">
    <text evidence="1">Belongs to the VPS25 family.</text>
</comment>
<dbReference type="Gene3D" id="1.10.10.570">
    <property type="entry name" value="Winged helix' DNA-binding domain. Chain C. Domain 1"/>
    <property type="match status" value="1"/>
</dbReference>
<keyword evidence="5" id="KW-1185">Reference proteome</keyword>
<evidence type="ECO:0000256" key="3">
    <source>
        <dbReference type="ARBA" id="ARBA00022927"/>
    </source>
</evidence>
<dbReference type="Proteomes" id="UP000094336">
    <property type="component" value="Unassembled WGS sequence"/>
</dbReference>
<evidence type="ECO:0000313" key="5">
    <source>
        <dbReference type="Proteomes" id="UP000094336"/>
    </source>
</evidence>
<dbReference type="GO" id="GO:0042803">
    <property type="term" value="F:protein homodimerization activity"/>
    <property type="evidence" value="ECO:0007669"/>
    <property type="project" value="TreeGrafter"/>
</dbReference>
<keyword evidence="2" id="KW-0813">Transport</keyword>
<dbReference type="STRING" id="984486.A0A1E3QUJ3"/>
<dbReference type="AlphaFoldDB" id="A0A1E3QUJ3"/>
<keyword evidence="3" id="KW-0653">Protein transport</keyword>
<dbReference type="EMBL" id="KV454429">
    <property type="protein sequence ID" value="ODQ80617.1"/>
    <property type="molecule type" value="Genomic_DNA"/>
</dbReference>
<evidence type="ECO:0008006" key="6">
    <source>
        <dbReference type="Google" id="ProtNLM"/>
    </source>
</evidence>
<dbReference type="GO" id="GO:0000122">
    <property type="term" value="P:negative regulation of transcription by RNA polymerase II"/>
    <property type="evidence" value="ECO:0007669"/>
    <property type="project" value="EnsemblFungi"/>
</dbReference>
<dbReference type="OrthoDB" id="245150at2759"/>
<dbReference type="PANTHER" id="PTHR13149:SF0">
    <property type="entry name" value="VACUOLAR PROTEIN-SORTING-ASSOCIATED PROTEIN 25"/>
    <property type="match status" value="1"/>
</dbReference>
<sequence>MTDADFKFPPIYNFPPFYTKQPNETTWQSQSQQWIGLVLDYCKQKRIWVLNSDGVPLSKNDSELDSDEEVDSLSLFANEKIQRSLKRETIGEIYAQMVTEGSAEYLSPVSTSLSRSLKKATPQDQSIIVYWRKPEDWATMLLEWVEKTGQLGGILTLYELQASESVKSQPFYKINSTVLVRALDVLVKMGRAQVLKEEGGKISGVKIV</sequence>
<dbReference type="RefSeq" id="XP_018985945.1">
    <property type="nucleotide sequence ID" value="XM_019126981.1"/>
</dbReference>
<organism evidence="4 5">
    <name type="scientific">Babjeviella inositovora NRRL Y-12698</name>
    <dbReference type="NCBI Taxonomy" id="984486"/>
    <lineage>
        <taxon>Eukaryota</taxon>
        <taxon>Fungi</taxon>
        <taxon>Dikarya</taxon>
        <taxon>Ascomycota</taxon>
        <taxon>Saccharomycotina</taxon>
        <taxon>Pichiomycetes</taxon>
        <taxon>Serinales incertae sedis</taxon>
        <taxon>Babjeviella</taxon>
    </lineage>
</organism>
<accession>A0A1E3QUJ3</accession>
<protein>
    <recommendedName>
        <fullName evidence="6">ESCRT-II complex subunit VPS25</fullName>
    </recommendedName>
</protein>
<dbReference type="GO" id="GO:0005198">
    <property type="term" value="F:structural molecule activity"/>
    <property type="evidence" value="ECO:0007669"/>
    <property type="project" value="EnsemblFungi"/>
</dbReference>
<evidence type="ECO:0000313" key="4">
    <source>
        <dbReference type="EMBL" id="ODQ80617.1"/>
    </source>
</evidence>
<dbReference type="GO" id="GO:0006623">
    <property type="term" value="P:protein targeting to vacuole"/>
    <property type="evidence" value="ECO:0007669"/>
    <property type="project" value="EnsemblFungi"/>
</dbReference>
<reference evidence="5" key="1">
    <citation type="submission" date="2016-05" db="EMBL/GenBank/DDBJ databases">
        <title>Comparative genomics of biotechnologically important yeasts.</title>
        <authorList>
            <consortium name="DOE Joint Genome Institute"/>
            <person name="Riley R."/>
            <person name="Haridas S."/>
            <person name="Wolfe K.H."/>
            <person name="Lopes M.R."/>
            <person name="Hittinger C.T."/>
            <person name="Goker M."/>
            <person name="Salamov A."/>
            <person name="Wisecaver J."/>
            <person name="Long T.M."/>
            <person name="Aerts A.L."/>
            <person name="Barry K."/>
            <person name="Choi C."/>
            <person name="Clum A."/>
            <person name="Coughlan A.Y."/>
            <person name="Deshpande S."/>
            <person name="Douglass A.P."/>
            <person name="Hanson S.J."/>
            <person name="Klenk H.-P."/>
            <person name="Labutti K."/>
            <person name="Lapidus A."/>
            <person name="Lindquist E."/>
            <person name="Lipzen A."/>
            <person name="Meier-Kolthoff J.P."/>
            <person name="Ohm R.A."/>
            <person name="Otillar R.P."/>
            <person name="Pangilinan J."/>
            <person name="Peng Y."/>
            <person name="Rokas A."/>
            <person name="Rosa C.A."/>
            <person name="Scheuner C."/>
            <person name="Sibirny A.A."/>
            <person name="Slot J.C."/>
            <person name="Stielow J.B."/>
            <person name="Sun H."/>
            <person name="Kurtzman C.P."/>
            <person name="Blackwell M."/>
            <person name="Grigoriev I.V."/>
            <person name="Jeffries T.W."/>
        </authorList>
    </citation>
    <scope>NUCLEOTIDE SEQUENCE [LARGE SCALE GENOMIC DNA]</scope>
    <source>
        <strain evidence="5">NRRL Y-12698</strain>
    </source>
</reference>
<name>A0A1E3QUJ3_9ASCO</name>
<dbReference type="InterPro" id="IPR008570">
    <property type="entry name" value="ESCRT-II_cplx_Vps25-sub"/>
</dbReference>
<dbReference type="Pfam" id="PF05871">
    <property type="entry name" value="ESCRT-II"/>
    <property type="match status" value="1"/>
</dbReference>
<dbReference type="GeneID" id="30144835"/>
<dbReference type="Gene3D" id="1.10.10.10">
    <property type="entry name" value="Winged helix-like DNA-binding domain superfamily/Winged helix DNA-binding domain"/>
    <property type="match status" value="1"/>
</dbReference>
<evidence type="ECO:0000256" key="1">
    <source>
        <dbReference type="ARBA" id="ARBA00009674"/>
    </source>
</evidence>
<dbReference type="GO" id="GO:0000814">
    <property type="term" value="C:ESCRT II complex"/>
    <property type="evidence" value="ECO:0007669"/>
    <property type="project" value="EnsemblFungi"/>
</dbReference>
<evidence type="ECO:0000256" key="2">
    <source>
        <dbReference type="ARBA" id="ARBA00022448"/>
    </source>
</evidence>
<dbReference type="InterPro" id="IPR036388">
    <property type="entry name" value="WH-like_DNA-bd_sf"/>
</dbReference>
<dbReference type="InterPro" id="IPR036390">
    <property type="entry name" value="WH_DNA-bd_sf"/>
</dbReference>
<proteinExistence type="inferred from homology"/>
<dbReference type="InterPro" id="IPR014041">
    <property type="entry name" value="ESCRT-II_cplx_Vps25-sub_N"/>
</dbReference>
<gene>
    <name evidence="4" type="ORF">BABINDRAFT_125426</name>
</gene>
<dbReference type="PANTHER" id="PTHR13149">
    <property type="entry name" value="VACUOLAR PROTEIN SORTING-ASSOCIATED PROTEIN VPS25"/>
    <property type="match status" value="1"/>
</dbReference>
<dbReference type="GO" id="GO:0043328">
    <property type="term" value="P:protein transport to vacuole involved in ubiquitin-dependent protein catabolic process via the multivesicular body sorting pathway"/>
    <property type="evidence" value="ECO:0007669"/>
    <property type="project" value="TreeGrafter"/>
</dbReference>